<feature type="compositionally biased region" description="Polar residues" evidence="1">
    <location>
        <begin position="1"/>
        <end position="12"/>
    </location>
</feature>
<name>A0AAD6UQ60_9AGAR</name>
<accession>A0AAD6UQ60</accession>
<evidence type="ECO:0000313" key="2">
    <source>
        <dbReference type="EMBL" id="KAJ7192226.1"/>
    </source>
</evidence>
<gene>
    <name evidence="2" type="ORF">GGX14DRAFT_480263</name>
</gene>
<dbReference type="AlphaFoldDB" id="A0AAD6UQ60"/>
<organism evidence="2 3">
    <name type="scientific">Mycena pura</name>
    <dbReference type="NCBI Taxonomy" id="153505"/>
    <lineage>
        <taxon>Eukaryota</taxon>
        <taxon>Fungi</taxon>
        <taxon>Dikarya</taxon>
        <taxon>Basidiomycota</taxon>
        <taxon>Agaricomycotina</taxon>
        <taxon>Agaricomycetes</taxon>
        <taxon>Agaricomycetidae</taxon>
        <taxon>Agaricales</taxon>
        <taxon>Marasmiineae</taxon>
        <taxon>Mycenaceae</taxon>
        <taxon>Mycena</taxon>
    </lineage>
</organism>
<proteinExistence type="predicted"/>
<sequence>MLQNGMDYTSTVFGEKGRSKKGREHLRSRADIIRDLSANANIHNGDAFTVVCWQAMNLVRDITKAKTHFFAVTLLRNHASTNPRAMYSLIDADVLPLGILEKKFSSAVAAHNEQPFSPLDMLATSAKNFEKDGQLGAVMVISVELGPDEKKSVEQAVSDTSCPTFQPLGLFNVHKNTMSSMPPRFFKKEVWKACLKNALDGYAYSITRQPSPV</sequence>
<keyword evidence="3" id="KW-1185">Reference proteome</keyword>
<feature type="region of interest" description="Disordered" evidence="1">
    <location>
        <begin position="1"/>
        <end position="25"/>
    </location>
</feature>
<comment type="caution">
    <text evidence="2">The sequence shown here is derived from an EMBL/GenBank/DDBJ whole genome shotgun (WGS) entry which is preliminary data.</text>
</comment>
<protein>
    <submittedName>
        <fullName evidence="2">Uncharacterized protein</fullName>
    </submittedName>
</protein>
<reference evidence="2" key="1">
    <citation type="submission" date="2023-03" db="EMBL/GenBank/DDBJ databases">
        <title>Massive genome expansion in bonnet fungi (Mycena s.s.) driven by repeated elements and novel gene families across ecological guilds.</title>
        <authorList>
            <consortium name="Lawrence Berkeley National Laboratory"/>
            <person name="Harder C.B."/>
            <person name="Miyauchi S."/>
            <person name="Viragh M."/>
            <person name="Kuo A."/>
            <person name="Thoen E."/>
            <person name="Andreopoulos B."/>
            <person name="Lu D."/>
            <person name="Skrede I."/>
            <person name="Drula E."/>
            <person name="Henrissat B."/>
            <person name="Morin E."/>
            <person name="Kohler A."/>
            <person name="Barry K."/>
            <person name="LaButti K."/>
            <person name="Morin E."/>
            <person name="Salamov A."/>
            <person name="Lipzen A."/>
            <person name="Mereny Z."/>
            <person name="Hegedus B."/>
            <person name="Baldrian P."/>
            <person name="Stursova M."/>
            <person name="Weitz H."/>
            <person name="Taylor A."/>
            <person name="Grigoriev I.V."/>
            <person name="Nagy L.G."/>
            <person name="Martin F."/>
            <person name="Kauserud H."/>
        </authorList>
    </citation>
    <scope>NUCLEOTIDE SEQUENCE</scope>
    <source>
        <strain evidence="2">9144</strain>
    </source>
</reference>
<evidence type="ECO:0000313" key="3">
    <source>
        <dbReference type="Proteomes" id="UP001219525"/>
    </source>
</evidence>
<evidence type="ECO:0000256" key="1">
    <source>
        <dbReference type="SAM" id="MobiDB-lite"/>
    </source>
</evidence>
<dbReference type="Proteomes" id="UP001219525">
    <property type="component" value="Unassembled WGS sequence"/>
</dbReference>
<dbReference type="EMBL" id="JARJCW010000122">
    <property type="protein sequence ID" value="KAJ7192226.1"/>
    <property type="molecule type" value="Genomic_DNA"/>
</dbReference>